<feature type="compositionally biased region" description="Low complexity" evidence="12">
    <location>
        <begin position="14"/>
        <end position="23"/>
    </location>
</feature>
<dbReference type="SUPFAM" id="SSF82771">
    <property type="entry name" value="GIY-YIG endonuclease"/>
    <property type="match status" value="1"/>
</dbReference>
<proteinExistence type="inferred from homology"/>
<comment type="function">
    <text evidence="11">Aux/IAA proteins are short-lived transcriptional factors that function as repressors of early auxin response genes at low auxin concentrations.</text>
</comment>
<comment type="subunit">
    <text evidence="2 11">Homodimers and heterodimers.</text>
</comment>
<dbReference type="GO" id="GO:0005524">
    <property type="term" value="F:ATP binding"/>
    <property type="evidence" value="ECO:0007669"/>
    <property type="project" value="UniProtKB-KW"/>
</dbReference>
<dbReference type="InterPro" id="IPR053793">
    <property type="entry name" value="PB1-like"/>
</dbReference>
<keyword evidence="5" id="KW-0067">ATP-binding</keyword>
<sequence>MEPPLVLMPTTGIASAGGSSGASNDENSVSKAKELNTHQADLSSEEFSSSPVEAELELGLGLSLGNGVSAGKGKQGVWGERGRILTAKDFPSAISPGGSSSSSSSARFSGRPVAISGVKRAAEPVSHDGGSSPPAVSQVVGWPPLRAYRINSLVNQAKNQKAGDEKELLSLKNRSNGVSEKIQDGKNTSATDTEKGPVGFVKVYMDGVLIGRKVDLNAHSCYETLALMLEDMFFKSAGSVPSTGLSGGQDEQAPKLSKLLTGSSEFVLTYEDKEGDWLLVGDVPWRMFLGSVKKLRIMRTSEAKGLGLKLTKHPFLSTAMYWAATRTVVSASGWRFLALLIRFPPLLFWVSVSSFGHVGLKYPLSQSGEPGEIGLLLRRERQRLEKLHCWKSRKCSRGSIKAAKKFKDNNNVQDDKFLSHILWWKETVESCKKPSSVQMVKRLDFSNLLGLDTNLKNGSLKEGTLNCEILQFKAKFPREVLLCRVGDFYEAIGIDACILVEYAGLNPFGGQRMDSIPKAGCPVVNLRQTLDDLTRNGFSVCIVEEVQGPIQARSRKGRFISGHAHPGSPYVFGLVGVDHDLDFPEPMPVIGISRSARGYCLSLVIETMKTYSSEDGLTEEALVTKLRTCQYHHLFLHTSLRNNSSGTCRWGEFGEGGRLWGECNPRHFEWFDGNPLDNLISKVKELYGIDDEVTFRNVTILSENRPHPLTLGTATQIGAIPTEGIPCLLKVLLPSNCAGLPALYMRDLLLNPPAYETASTIQATCRLMSNVTCAIPDFTCFPPAKLVKLLEMREANHIEFCRMKNVLDEILQMHNNCKLNNILKLLMDPASVATGLKIDYETFVNECEWASSRVDEMIFLGSESESDQKISSYPIIPNGFFEDMEFSWKGRVKRIHIEESCTEVERAAEALSLAVTEDFVPIISRIRATNAPLGGPKGEILYAREHQSVWFKGKRFAPAVWAGSPGEAEIKQLKPALDSKGKKVGEEWFTTKKVEDSLTRYQEANTKAKAKVVDLLRQLSSELLAKINVLIFASMLLIIAKALFAHVSEGRRRKWVFPTLAAPSDRSKGKKSLQAKVAMKLVGLSPYWFDVVEGNAVQNTIEMESLFLLTGPNGGGKSSLLRSICAAALLGICGFMVPAESALIPHFDSIMLHMKSFDSPADGKSSFQVEMSEMRSIVNRVTERSLVLIDEICRGTETAKGTCIAGSIIEALDKVGCLGIVSTHLHGIFNLPLDTKNIVYKAMGTVSAEGRTVPTWKLISGICRESLAFETAKNEGISEAIIQRAEDLYLSNYAKEGISGKETTDLNFFVSYHPSLNGNGTGKFNLKSNGVMIKADQPKTETTSKTGVLWKKLEGAITAICQKKLIEFHKDKNTLKPAEIQCVLIDTRENPPPSTIGASSVYVILRPDGKFYVGQTDDLEGRVHSHRLKEGMRDAAFLYLMVPGKSLACQLETLLINRLPDHGFQLTNVADGKHRNFGTANLLSDNVTVCS</sequence>
<keyword evidence="6 11" id="KW-0805">Transcription regulation</keyword>
<dbReference type="EMBL" id="SSTE01012362">
    <property type="protein sequence ID" value="KAA0049205.1"/>
    <property type="molecule type" value="Genomic_DNA"/>
</dbReference>
<keyword evidence="8 11" id="KW-0804">Transcription</keyword>
<comment type="subcellular location">
    <subcellularLocation>
        <location evidence="1 11">Nucleus</location>
    </subcellularLocation>
</comment>
<dbReference type="InterPro" id="IPR035901">
    <property type="entry name" value="GIY-YIG_endonuc_sf"/>
</dbReference>
<dbReference type="Proteomes" id="UP000321393">
    <property type="component" value="Unassembled WGS sequence"/>
</dbReference>
<dbReference type="InterPro" id="IPR053276">
    <property type="entry name" value="MtDNA_mismatch_repair_MutS"/>
</dbReference>
<evidence type="ECO:0000256" key="12">
    <source>
        <dbReference type="SAM" id="MobiDB-lite"/>
    </source>
</evidence>
<dbReference type="InterPro" id="IPR033389">
    <property type="entry name" value="AUX/IAA_dom"/>
</dbReference>
<dbReference type="PANTHER" id="PTHR48448:SF1">
    <property type="entry name" value="MUTL PROTEIN ISOFORM 1"/>
    <property type="match status" value="1"/>
</dbReference>
<dbReference type="PROSITE" id="PS00486">
    <property type="entry name" value="DNA_MISMATCH_REPAIR_2"/>
    <property type="match status" value="1"/>
</dbReference>
<accession>A0A5A7U6B6</accession>
<keyword evidence="3" id="KW-0547">Nucleotide-binding</keyword>
<dbReference type="InterPro" id="IPR007695">
    <property type="entry name" value="DNA_mismatch_repair_MutS-lik_N"/>
</dbReference>
<dbReference type="Gene3D" id="3.40.50.300">
    <property type="entry name" value="P-loop containing nucleotide triphosphate hydrolases"/>
    <property type="match status" value="1"/>
</dbReference>
<evidence type="ECO:0000256" key="8">
    <source>
        <dbReference type="ARBA" id="ARBA00023163"/>
    </source>
</evidence>
<dbReference type="Gene3D" id="3.40.1170.10">
    <property type="entry name" value="DNA repair protein MutS, domain I"/>
    <property type="match status" value="1"/>
</dbReference>
<evidence type="ECO:0000256" key="5">
    <source>
        <dbReference type="ARBA" id="ARBA00022840"/>
    </source>
</evidence>
<evidence type="ECO:0000256" key="9">
    <source>
        <dbReference type="ARBA" id="ARBA00023242"/>
    </source>
</evidence>
<evidence type="ECO:0000256" key="2">
    <source>
        <dbReference type="ARBA" id="ARBA00011726"/>
    </source>
</evidence>
<keyword evidence="11" id="KW-0678">Repressor</keyword>
<dbReference type="GO" id="GO:0009734">
    <property type="term" value="P:auxin-activated signaling pathway"/>
    <property type="evidence" value="ECO:0007669"/>
    <property type="project" value="UniProtKB-UniRule"/>
</dbReference>
<dbReference type="SUPFAM" id="SSF54277">
    <property type="entry name" value="CAD &amp; PB1 domains"/>
    <property type="match status" value="1"/>
</dbReference>
<keyword evidence="10 11" id="KW-0927">Auxin signaling pathway</keyword>
<dbReference type="InterPro" id="IPR000432">
    <property type="entry name" value="DNA_mismatch_repair_MutS_C"/>
</dbReference>
<evidence type="ECO:0000256" key="10">
    <source>
        <dbReference type="ARBA" id="ARBA00023294"/>
    </source>
</evidence>
<gene>
    <name evidence="14" type="ORF">E6C27_scaffold171G004430</name>
</gene>
<evidence type="ECO:0000313" key="15">
    <source>
        <dbReference type="Proteomes" id="UP000321393"/>
    </source>
</evidence>
<dbReference type="InterPro" id="IPR027417">
    <property type="entry name" value="P-loop_NTPase"/>
</dbReference>
<evidence type="ECO:0000259" key="13">
    <source>
        <dbReference type="PROSITE" id="PS51745"/>
    </source>
</evidence>
<evidence type="ECO:0000256" key="4">
    <source>
        <dbReference type="ARBA" id="ARBA00022763"/>
    </source>
</evidence>
<dbReference type="Pfam" id="PF02309">
    <property type="entry name" value="AUX_IAA"/>
    <property type="match status" value="1"/>
</dbReference>
<dbReference type="GO" id="GO:0006298">
    <property type="term" value="P:mismatch repair"/>
    <property type="evidence" value="ECO:0007669"/>
    <property type="project" value="InterPro"/>
</dbReference>
<dbReference type="SUPFAM" id="SSF52540">
    <property type="entry name" value="P-loop containing nucleoside triphosphate hydrolases"/>
    <property type="match status" value="1"/>
</dbReference>
<dbReference type="Pfam" id="PF00488">
    <property type="entry name" value="MutS_V"/>
    <property type="match status" value="1"/>
</dbReference>
<dbReference type="PROSITE" id="PS51745">
    <property type="entry name" value="PB1"/>
    <property type="match status" value="1"/>
</dbReference>
<dbReference type="InterPro" id="IPR016151">
    <property type="entry name" value="DNA_mismatch_repair_MutS_N"/>
</dbReference>
<evidence type="ECO:0000256" key="3">
    <source>
        <dbReference type="ARBA" id="ARBA00022741"/>
    </source>
</evidence>
<feature type="region of interest" description="Disordered" evidence="12">
    <location>
        <begin position="89"/>
        <end position="109"/>
    </location>
</feature>
<evidence type="ECO:0000256" key="1">
    <source>
        <dbReference type="ARBA" id="ARBA00004123"/>
    </source>
</evidence>
<feature type="region of interest" description="Disordered" evidence="12">
    <location>
        <begin position="1"/>
        <end position="49"/>
    </location>
</feature>
<dbReference type="SUPFAM" id="SSF55271">
    <property type="entry name" value="DNA repair protein MutS, domain I"/>
    <property type="match status" value="1"/>
</dbReference>
<dbReference type="FunFam" id="3.40.50.300:FF:001188">
    <property type="entry name" value="DNA mismatch repair protein"/>
    <property type="match status" value="1"/>
</dbReference>
<feature type="compositionally biased region" description="Low complexity" evidence="12">
    <location>
        <begin position="90"/>
        <end position="109"/>
    </location>
</feature>
<dbReference type="GO" id="GO:0030983">
    <property type="term" value="F:mismatched DNA binding"/>
    <property type="evidence" value="ECO:0007669"/>
    <property type="project" value="InterPro"/>
</dbReference>
<evidence type="ECO:0000256" key="11">
    <source>
        <dbReference type="RuleBase" id="RU004549"/>
    </source>
</evidence>
<dbReference type="SMART" id="SM00534">
    <property type="entry name" value="MUTSac"/>
    <property type="match status" value="1"/>
</dbReference>
<name>A0A5A7U6B6_CUCMM</name>
<dbReference type="CDD" id="cd03243">
    <property type="entry name" value="ABC_MutS_homologs"/>
    <property type="match status" value="1"/>
</dbReference>
<dbReference type="Pfam" id="PF01624">
    <property type="entry name" value="MutS_I"/>
    <property type="match status" value="1"/>
</dbReference>
<keyword evidence="7" id="KW-0238">DNA-binding</keyword>
<dbReference type="OrthoDB" id="10252754at2759"/>
<evidence type="ECO:0000313" key="14">
    <source>
        <dbReference type="EMBL" id="KAA0049205.1"/>
    </source>
</evidence>
<dbReference type="PANTHER" id="PTHR48448">
    <property type="entry name" value="MUTL PROTEIN ISOFORM 1"/>
    <property type="match status" value="1"/>
</dbReference>
<keyword evidence="9 11" id="KW-0539">Nucleus</keyword>
<feature type="domain" description="PB1" evidence="13">
    <location>
        <begin position="198"/>
        <end position="302"/>
    </location>
</feature>
<keyword evidence="4" id="KW-0227">DNA damage</keyword>
<evidence type="ECO:0000256" key="7">
    <source>
        <dbReference type="ARBA" id="ARBA00023125"/>
    </source>
</evidence>
<comment type="similarity">
    <text evidence="11">Belongs to the Aux/IAA family.</text>
</comment>
<evidence type="ECO:0000256" key="6">
    <source>
        <dbReference type="ARBA" id="ARBA00023015"/>
    </source>
</evidence>
<comment type="caution">
    <text evidence="14">The sequence shown here is derived from an EMBL/GenBank/DDBJ whole genome shotgun (WGS) entry which is preliminary data.</text>
</comment>
<organism evidence="14 15">
    <name type="scientific">Cucumis melo var. makuwa</name>
    <name type="common">Oriental melon</name>
    <dbReference type="NCBI Taxonomy" id="1194695"/>
    <lineage>
        <taxon>Eukaryota</taxon>
        <taxon>Viridiplantae</taxon>
        <taxon>Streptophyta</taxon>
        <taxon>Embryophyta</taxon>
        <taxon>Tracheophyta</taxon>
        <taxon>Spermatophyta</taxon>
        <taxon>Magnoliopsida</taxon>
        <taxon>eudicotyledons</taxon>
        <taxon>Gunneridae</taxon>
        <taxon>Pentapetalae</taxon>
        <taxon>rosids</taxon>
        <taxon>fabids</taxon>
        <taxon>Cucurbitales</taxon>
        <taxon>Cucurbitaceae</taxon>
        <taxon>Benincaseae</taxon>
        <taxon>Cucumis</taxon>
    </lineage>
</organism>
<dbReference type="GO" id="GO:0005634">
    <property type="term" value="C:nucleus"/>
    <property type="evidence" value="ECO:0007669"/>
    <property type="project" value="UniProtKB-SubCell"/>
</dbReference>
<protein>
    <recommendedName>
        <fullName evidence="11">Auxin-responsive protein</fullName>
    </recommendedName>
</protein>
<reference evidence="14 15" key="1">
    <citation type="submission" date="2019-08" db="EMBL/GenBank/DDBJ databases">
        <title>Draft genome sequences of two oriental melons (Cucumis melo L. var makuwa).</title>
        <authorList>
            <person name="Kwon S.-Y."/>
        </authorList>
    </citation>
    <scope>NUCLEOTIDE SEQUENCE [LARGE SCALE GENOMIC DNA]</scope>
    <source>
        <strain evidence="15">cv. SW 3</strain>
        <tissue evidence="14">Leaf</tissue>
    </source>
</reference>
<dbReference type="STRING" id="1194695.A0A5A7U6B6"/>
<dbReference type="Gene3D" id="3.10.20.90">
    <property type="entry name" value="Phosphatidylinositol 3-kinase Catalytic Subunit, Chain A, domain 1"/>
    <property type="match status" value="1"/>
</dbReference>
<feature type="compositionally biased region" description="Polar residues" evidence="12">
    <location>
        <begin position="37"/>
        <end position="49"/>
    </location>
</feature>